<protein>
    <recommendedName>
        <fullName evidence="3">Nuclear transport factor 2 family protein</fullName>
    </recommendedName>
</protein>
<gene>
    <name evidence="1" type="ORF">EV131_11382</name>
</gene>
<accession>A0AAX2QEN4</accession>
<dbReference type="AlphaFoldDB" id="A0AAX2QEN4"/>
<dbReference type="Gene3D" id="3.10.450.50">
    <property type="match status" value="1"/>
</dbReference>
<name>A0AAX2QEN4_9HYPH</name>
<evidence type="ECO:0000313" key="2">
    <source>
        <dbReference type="Proteomes" id="UP000295021"/>
    </source>
</evidence>
<reference evidence="1 2" key="1">
    <citation type="submission" date="2019-03" db="EMBL/GenBank/DDBJ databases">
        <title>Genomic Encyclopedia of Type Strains, Phase IV (KMG-V): Genome sequencing to study the core and pangenomes of soil and plant-associated prokaryotes.</title>
        <authorList>
            <person name="Whitman W."/>
        </authorList>
    </citation>
    <scope>NUCLEOTIDE SEQUENCE [LARGE SCALE GENOMIC DNA]</scope>
    <source>
        <strain evidence="1 2">FB403</strain>
    </source>
</reference>
<dbReference type="SUPFAM" id="SSF54427">
    <property type="entry name" value="NTF2-like"/>
    <property type="match status" value="1"/>
</dbReference>
<evidence type="ECO:0000313" key="1">
    <source>
        <dbReference type="EMBL" id="TCU19482.1"/>
    </source>
</evidence>
<organism evidence="1 2">
    <name type="scientific">Rhizobium laguerreae</name>
    <dbReference type="NCBI Taxonomy" id="1076926"/>
    <lineage>
        <taxon>Bacteria</taxon>
        <taxon>Pseudomonadati</taxon>
        <taxon>Pseudomonadota</taxon>
        <taxon>Alphaproteobacteria</taxon>
        <taxon>Hyphomicrobiales</taxon>
        <taxon>Rhizobiaceae</taxon>
        <taxon>Rhizobium/Agrobacterium group</taxon>
        <taxon>Rhizobium</taxon>
    </lineage>
</organism>
<dbReference type="RefSeq" id="WP_132613516.1">
    <property type="nucleotide sequence ID" value="NZ_JAAXQU010000014.1"/>
</dbReference>
<proteinExistence type="predicted"/>
<comment type="caution">
    <text evidence="1">The sequence shown here is derived from an EMBL/GenBank/DDBJ whole genome shotgun (WGS) entry which is preliminary data.</text>
</comment>
<evidence type="ECO:0008006" key="3">
    <source>
        <dbReference type="Google" id="ProtNLM"/>
    </source>
</evidence>
<dbReference type="EMBL" id="SMBI01000013">
    <property type="protein sequence ID" value="TCU19482.1"/>
    <property type="molecule type" value="Genomic_DNA"/>
</dbReference>
<dbReference type="InterPro" id="IPR032710">
    <property type="entry name" value="NTF2-like_dom_sf"/>
</dbReference>
<sequence>MNMPSIVRFYFDADGRNDADTLICEQGVVVDEGTRHEGRDAIRSWPQRKRVNTSPVSIEAAGDDNSFWVRARVSGQFPSSPVTLDQTFTAENRKINKLEIV</sequence>
<dbReference type="Proteomes" id="UP000295021">
    <property type="component" value="Unassembled WGS sequence"/>
</dbReference>